<keyword evidence="7" id="KW-0788">Thiol protease</keyword>
<evidence type="ECO:0000256" key="9">
    <source>
        <dbReference type="ARBA" id="ARBA00029910"/>
    </source>
</evidence>
<comment type="similarity">
    <text evidence="2">Belongs to the peptidase C19 family.</text>
</comment>
<keyword evidence="14" id="KW-1185">Reference proteome</keyword>
<dbReference type="PANTHER" id="PTHR24006">
    <property type="entry name" value="UBIQUITIN CARBOXYL-TERMINAL HYDROLASE"/>
    <property type="match status" value="1"/>
</dbReference>
<feature type="region of interest" description="Disordered" evidence="11">
    <location>
        <begin position="879"/>
        <end position="908"/>
    </location>
</feature>
<feature type="region of interest" description="Disordered" evidence="11">
    <location>
        <begin position="1"/>
        <end position="105"/>
    </location>
</feature>
<dbReference type="GO" id="GO:0016579">
    <property type="term" value="P:protein deubiquitination"/>
    <property type="evidence" value="ECO:0007669"/>
    <property type="project" value="InterPro"/>
</dbReference>
<dbReference type="InterPro" id="IPR018200">
    <property type="entry name" value="USP_CS"/>
</dbReference>
<dbReference type="PROSITE" id="PS00973">
    <property type="entry name" value="USP_2"/>
    <property type="match status" value="1"/>
</dbReference>
<dbReference type="InterPro" id="IPR045578">
    <property type="entry name" value="USP47_C"/>
</dbReference>
<evidence type="ECO:0000256" key="11">
    <source>
        <dbReference type="SAM" id="MobiDB-lite"/>
    </source>
</evidence>
<dbReference type="InterPro" id="IPR028889">
    <property type="entry name" value="USP"/>
</dbReference>
<comment type="catalytic activity">
    <reaction evidence="1">
        <text>Thiol-dependent hydrolysis of ester, thioester, amide, peptide and isopeptide bonds formed by the C-terminal Gly of ubiquitin (a 76-residue protein attached to proteins as an intracellular targeting signal).</text>
        <dbReference type="EC" id="3.4.19.12"/>
    </reaction>
</comment>
<dbReference type="PANTHER" id="PTHR24006:SF702">
    <property type="entry name" value="UBIQUITIN CARBOXYL-TERMINAL HYDROLASE 47"/>
    <property type="match status" value="1"/>
</dbReference>
<evidence type="ECO:0000256" key="7">
    <source>
        <dbReference type="ARBA" id="ARBA00022807"/>
    </source>
</evidence>
<evidence type="ECO:0000313" key="13">
    <source>
        <dbReference type="EMBL" id="EYC14906.1"/>
    </source>
</evidence>
<feature type="compositionally biased region" description="Low complexity" evidence="11">
    <location>
        <begin position="20"/>
        <end position="42"/>
    </location>
</feature>
<dbReference type="Pfam" id="PF19718">
    <property type="entry name" value="USP47_C"/>
    <property type="match status" value="1"/>
</dbReference>
<dbReference type="CDD" id="cd02659">
    <property type="entry name" value="peptidase_C19C"/>
    <property type="match status" value="1"/>
</dbReference>
<evidence type="ECO:0000256" key="1">
    <source>
        <dbReference type="ARBA" id="ARBA00000707"/>
    </source>
</evidence>
<reference evidence="14" key="1">
    <citation type="journal article" date="2015" name="Nat. Genet.">
        <title>The genome and transcriptome of the zoonotic hookworm Ancylostoma ceylanicum identify infection-specific gene families.</title>
        <authorList>
            <person name="Schwarz E.M."/>
            <person name="Hu Y."/>
            <person name="Antoshechkin I."/>
            <person name="Miller M.M."/>
            <person name="Sternberg P.W."/>
            <person name="Aroian R.V."/>
        </authorList>
    </citation>
    <scope>NUCLEOTIDE SEQUENCE</scope>
    <source>
        <strain evidence="14">HY135</strain>
    </source>
</reference>
<accession>A0A016UJ28</accession>
<dbReference type="AlphaFoldDB" id="A0A016UJ28"/>
<dbReference type="SUPFAM" id="SSF54001">
    <property type="entry name" value="Cysteine proteinases"/>
    <property type="match status" value="1"/>
</dbReference>
<feature type="domain" description="USP" evidence="12">
    <location>
        <begin position="112"/>
        <end position="470"/>
    </location>
</feature>
<evidence type="ECO:0000256" key="6">
    <source>
        <dbReference type="ARBA" id="ARBA00022801"/>
    </source>
</evidence>
<name>A0A016UJ28_9BILA</name>
<proteinExistence type="inferred from homology"/>
<dbReference type="Proteomes" id="UP000024635">
    <property type="component" value="Unassembled WGS sequence"/>
</dbReference>
<evidence type="ECO:0000256" key="8">
    <source>
        <dbReference type="ARBA" id="ARBA00026136"/>
    </source>
</evidence>
<dbReference type="InterPro" id="IPR050164">
    <property type="entry name" value="Peptidase_C19"/>
</dbReference>
<dbReference type="EC" id="3.4.19.12" evidence="3"/>
<dbReference type="GO" id="GO:0006508">
    <property type="term" value="P:proteolysis"/>
    <property type="evidence" value="ECO:0007669"/>
    <property type="project" value="UniProtKB-KW"/>
</dbReference>
<dbReference type="InterPro" id="IPR038765">
    <property type="entry name" value="Papain-like_cys_pep_sf"/>
</dbReference>
<protein>
    <recommendedName>
        <fullName evidence="8">Ubiquitin carboxyl-terminal hydrolase 47</fullName>
        <ecNumber evidence="3">3.4.19.12</ecNumber>
    </recommendedName>
    <alternativeName>
        <fullName evidence="9">Ubiquitin thioesterase 47</fullName>
    </alternativeName>
    <alternativeName>
        <fullName evidence="10">Ubiquitin-specific-processing protease 47</fullName>
    </alternativeName>
</protein>
<keyword evidence="6" id="KW-0378">Hydrolase</keyword>
<dbReference type="GO" id="GO:0005829">
    <property type="term" value="C:cytosol"/>
    <property type="evidence" value="ECO:0007669"/>
    <property type="project" value="TreeGrafter"/>
</dbReference>
<evidence type="ECO:0000313" key="14">
    <source>
        <dbReference type="Proteomes" id="UP000024635"/>
    </source>
</evidence>
<evidence type="ECO:0000256" key="2">
    <source>
        <dbReference type="ARBA" id="ARBA00009085"/>
    </source>
</evidence>
<dbReference type="InterPro" id="IPR001394">
    <property type="entry name" value="Peptidase_C19_UCH"/>
</dbReference>
<feature type="compositionally biased region" description="Polar residues" evidence="11">
    <location>
        <begin position="893"/>
        <end position="902"/>
    </location>
</feature>
<dbReference type="EMBL" id="JARK01001375">
    <property type="protein sequence ID" value="EYC14906.1"/>
    <property type="molecule type" value="Genomic_DNA"/>
</dbReference>
<dbReference type="STRING" id="53326.A0A016UJ28"/>
<evidence type="ECO:0000256" key="3">
    <source>
        <dbReference type="ARBA" id="ARBA00012759"/>
    </source>
</evidence>
<dbReference type="Pfam" id="PF00443">
    <property type="entry name" value="UCH"/>
    <property type="match status" value="1"/>
</dbReference>
<evidence type="ECO:0000256" key="4">
    <source>
        <dbReference type="ARBA" id="ARBA00022670"/>
    </source>
</evidence>
<sequence length="1246" mass="139550">MTRMPFTSCGVWVLPPMIVPPGDQRPSSSSSGDKDSSPSSPGVLFSPAGCGLPGGDMQLGRTANIPGPTVESDDTSTNEDHSGVVAPQPSLTYPQEEVTPHAPLDENGHKYVGLINQAMTCYLNSLVQSLYMTPEFRNAIYKWEYRSNGKSSTNVGEREARSIPYQIQKLFLLLQTSDLASLETKDLTASFGWSSSEAYDQHDVQELCRLMFDALELKWKGTQNEKLIQTLYRGKMQDFVKCLKCGRENVRPDVFLDLPLAVKPFGAVEAFHSVEEALRAFITPELLDGSNQYFCESCNSKQDAHKGLRITEFPYLLTIQLKRFDFDYNTMHRIKLNDRMTFPDVLDLNPFVSSPSMCDDLLSHGESPGSAANPEAFIVGQQLDRDHVNKLLKRGEYVYELFSVMVHQGSAAGGHYFAHIKNMDQGRWYCFNDTRVEPVGPEEISKSFGGSYGGWSTSNTNAYMLMYRKINKLNANFIRTPDLPHHITQLKSQWREQEAERERQRIYQMNLVNVKVHLNMVCDNEAILSEQFVTDMPRSNTLCDIYNHSLKFFEEKARALSPTEKDNPSIVRHHSRLIRVTNDRGLTIHEAYVSRADLSKKIETCLIHGRPNTIMFLLDVWRPRGIPFPVTPPNGRVIRVSRVDISARCIYPSFYLYVSPELRSVIQVKQLIGSMFGDGQRAAVASRLVLERDTQPNGLVLLDSPATNFFELLQQCFSAVPLVYCDNGAKGDSLREVEEDRGKALNETMMFAVLDRKKFAQSLAVELPPPEEVARAQATTNAYSGSLWTEVATNNKQLLKSPASSAFASAPVTPLSGASRSSSRASDFTGNDFAADIGSCCQNTPQMSPNVSDVDEAINDTDFTASFAAVVEHDNEDVFRSHSGSHSVAESSDATPVPSSGSALDDPINSVLELPSSSGNYLHLDVDSRLPFGKFKCWLGKKLGMDTTQFVVIKHYREDDKGYECNNKDDESVRNALDNVLKLGVKLRPPLKEDEKLIRVLQFDLDEPNRENWRVLFECPASKQTLVGDLMLQCIHLYAEIYGQRLPLNQVRLREMSTISRPVKAVLNPADTLDCRGSQWSNNVYFQIITDERLIGQPGVPVLVRRFRPSTVEVSGIQEALVDPNASNQMESLAQSVSALSGIPVERLAFTEVGSSWEKWPYALSRLAMLDGSVKFYAHPSYSPNEVLERIGGRVIYYRDIAEAPKELSIEDRKQIQIKENGQNMTAAARRKERPLRIQMSSISEP</sequence>
<dbReference type="Gene3D" id="3.90.70.10">
    <property type="entry name" value="Cysteine proteinases"/>
    <property type="match status" value="1"/>
</dbReference>
<keyword evidence="4" id="KW-0645">Protease</keyword>
<gene>
    <name evidence="13" type="primary">Acey_s0039.g76</name>
    <name evidence="13" type="synonym">Acey-T05H10.1</name>
    <name evidence="13" type="ORF">Y032_0039g76</name>
</gene>
<dbReference type="PROSITE" id="PS00972">
    <property type="entry name" value="USP_1"/>
    <property type="match status" value="1"/>
</dbReference>
<dbReference type="OrthoDB" id="289038at2759"/>
<evidence type="ECO:0000256" key="5">
    <source>
        <dbReference type="ARBA" id="ARBA00022786"/>
    </source>
</evidence>
<dbReference type="PROSITE" id="PS50235">
    <property type="entry name" value="USP_3"/>
    <property type="match status" value="1"/>
</dbReference>
<comment type="caution">
    <text evidence="13">The sequence shown here is derived from an EMBL/GenBank/DDBJ whole genome shotgun (WGS) entry which is preliminary data.</text>
</comment>
<evidence type="ECO:0000259" key="12">
    <source>
        <dbReference type="PROSITE" id="PS50235"/>
    </source>
</evidence>
<dbReference type="GO" id="GO:0005634">
    <property type="term" value="C:nucleus"/>
    <property type="evidence" value="ECO:0007669"/>
    <property type="project" value="TreeGrafter"/>
</dbReference>
<organism evidence="13 14">
    <name type="scientific">Ancylostoma ceylanicum</name>
    <dbReference type="NCBI Taxonomy" id="53326"/>
    <lineage>
        <taxon>Eukaryota</taxon>
        <taxon>Metazoa</taxon>
        <taxon>Ecdysozoa</taxon>
        <taxon>Nematoda</taxon>
        <taxon>Chromadorea</taxon>
        <taxon>Rhabditida</taxon>
        <taxon>Rhabditina</taxon>
        <taxon>Rhabditomorpha</taxon>
        <taxon>Strongyloidea</taxon>
        <taxon>Ancylostomatidae</taxon>
        <taxon>Ancylostomatinae</taxon>
        <taxon>Ancylostoma</taxon>
    </lineage>
</organism>
<feature type="region of interest" description="Disordered" evidence="11">
    <location>
        <begin position="1223"/>
        <end position="1246"/>
    </location>
</feature>
<keyword evidence="5" id="KW-0833">Ubl conjugation pathway</keyword>
<dbReference type="GO" id="GO:0004843">
    <property type="term" value="F:cysteine-type deubiquitinase activity"/>
    <property type="evidence" value="ECO:0007669"/>
    <property type="project" value="UniProtKB-EC"/>
</dbReference>
<evidence type="ECO:0000256" key="10">
    <source>
        <dbReference type="ARBA" id="ARBA00032453"/>
    </source>
</evidence>
<feature type="compositionally biased region" description="Low complexity" evidence="11">
    <location>
        <begin position="881"/>
        <end position="892"/>
    </location>
</feature>